<dbReference type="GO" id="GO:0042910">
    <property type="term" value="F:xenobiotic transmembrane transporter activity"/>
    <property type="evidence" value="ECO:0007669"/>
    <property type="project" value="InterPro"/>
</dbReference>
<evidence type="ECO:0000256" key="1">
    <source>
        <dbReference type="ARBA" id="ARBA00004141"/>
    </source>
</evidence>
<name>A0A2A4X8H7_9GAMM</name>
<feature type="transmembrane region" description="Helical" evidence="6">
    <location>
        <begin position="347"/>
        <end position="369"/>
    </location>
</feature>
<feature type="transmembrane region" description="Helical" evidence="6">
    <location>
        <begin position="12"/>
        <end position="30"/>
    </location>
</feature>
<evidence type="ECO:0000256" key="3">
    <source>
        <dbReference type="ARBA" id="ARBA00022692"/>
    </source>
</evidence>
<evidence type="ECO:0000313" key="8">
    <source>
        <dbReference type="Proteomes" id="UP000218767"/>
    </source>
</evidence>
<dbReference type="InterPro" id="IPR044644">
    <property type="entry name" value="DinF-like"/>
</dbReference>
<dbReference type="PANTHER" id="PTHR42893:SF46">
    <property type="entry name" value="PROTEIN DETOXIFICATION 44, CHLOROPLASTIC"/>
    <property type="match status" value="1"/>
</dbReference>
<evidence type="ECO:0000313" key="7">
    <source>
        <dbReference type="EMBL" id="PCI78806.1"/>
    </source>
</evidence>
<gene>
    <name evidence="7" type="ORF">COB20_06215</name>
</gene>
<feature type="transmembrane region" description="Helical" evidence="6">
    <location>
        <begin position="87"/>
        <end position="108"/>
    </location>
</feature>
<feature type="transmembrane region" description="Helical" evidence="6">
    <location>
        <begin position="228"/>
        <end position="250"/>
    </location>
</feature>
<keyword evidence="5 6" id="KW-0472">Membrane</keyword>
<comment type="subcellular location">
    <subcellularLocation>
        <location evidence="1">Membrane</location>
        <topology evidence="1">Multi-pass membrane protein</topology>
    </subcellularLocation>
</comment>
<evidence type="ECO:0000256" key="4">
    <source>
        <dbReference type="ARBA" id="ARBA00022989"/>
    </source>
</evidence>
<proteinExistence type="inferred from homology"/>
<keyword evidence="3 6" id="KW-0812">Transmembrane</keyword>
<dbReference type="Pfam" id="PF01554">
    <property type="entry name" value="MatE"/>
    <property type="match status" value="2"/>
</dbReference>
<dbReference type="CDD" id="cd13136">
    <property type="entry name" value="MATE_DinF_like"/>
    <property type="match status" value="1"/>
</dbReference>
<dbReference type="EMBL" id="NVUL01000027">
    <property type="protein sequence ID" value="PCI78806.1"/>
    <property type="molecule type" value="Genomic_DNA"/>
</dbReference>
<dbReference type="GO" id="GO:0015297">
    <property type="term" value="F:antiporter activity"/>
    <property type="evidence" value="ECO:0007669"/>
    <property type="project" value="InterPro"/>
</dbReference>
<dbReference type="GO" id="GO:0005886">
    <property type="term" value="C:plasma membrane"/>
    <property type="evidence" value="ECO:0007669"/>
    <property type="project" value="TreeGrafter"/>
</dbReference>
<feature type="transmembrane region" description="Helical" evidence="6">
    <location>
        <begin position="36"/>
        <end position="56"/>
    </location>
</feature>
<reference evidence="8" key="1">
    <citation type="submission" date="2017-08" db="EMBL/GenBank/DDBJ databases">
        <title>A dynamic microbial community with high functional redundancy inhabits the cold, oxic subseafloor aquifer.</title>
        <authorList>
            <person name="Tully B.J."/>
            <person name="Wheat C.G."/>
            <person name="Glazer B.T."/>
            <person name="Huber J.A."/>
        </authorList>
    </citation>
    <scope>NUCLEOTIDE SEQUENCE [LARGE SCALE GENOMIC DNA]</scope>
</reference>
<dbReference type="AlphaFoldDB" id="A0A2A4X8H7"/>
<feature type="transmembrane region" description="Helical" evidence="6">
    <location>
        <begin position="128"/>
        <end position="148"/>
    </location>
</feature>
<accession>A0A2A4X8H7</accession>
<dbReference type="InterPro" id="IPR002528">
    <property type="entry name" value="MATE_fam"/>
</dbReference>
<evidence type="ECO:0000256" key="5">
    <source>
        <dbReference type="ARBA" id="ARBA00023136"/>
    </source>
</evidence>
<feature type="transmembrane region" description="Helical" evidence="6">
    <location>
        <begin position="405"/>
        <end position="423"/>
    </location>
</feature>
<organism evidence="7 8">
    <name type="scientific">SAR86 cluster bacterium</name>
    <dbReference type="NCBI Taxonomy" id="2030880"/>
    <lineage>
        <taxon>Bacteria</taxon>
        <taxon>Pseudomonadati</taxon>
        <taxon>Pseudomonadota</taxon>
        <taxon>Gammaproteobacteria</taxon>
        <taxon>SAR86 cluster</taxon>
    </lineage>
</organism>
<evidence type="ECO:0000256" key="2">
    <source>
        <dbReference type="ARBA" id="ARBA00010199"/>
    </source>
</evidence>
<dbReference type="NCBIfam" id="TIGR00797">
    <property type="entry name" value="matE"/>
    <property type="match status" value="1"/>
</dbReference>
<feature type="transmembrane region" description="Helical" evidence="6">
    <location>
        <begin position="160"/>
        <end position="179"/>
    </location>
</feature>
<feature type="transmembrane region" description="Helical" evidence="6">
    <location>
        <begin position="381"/>
        <end position="399"/>
    </location>
</feature>
<evidence type="ECO:0000256" key="6">
    <source>
        <dbReference type="SAM" id="Phobius"/>
    </source>
</evidence>
<dbReference type="PANTHER" id="PTHR42893">
    <property type="entry name" value="PROTEIN DETOXIFICATION 44, CHLOROPLASTIC-RELATED"/>
    <property type="match status" value="1"/>
</dbReference>
<protein>
    <submittedName>
        <fullName evidence="7">MATE family efflux transporter</fullName>
    </submittedName>
</protein>
<feature type="transmembrane region" description="Helical" evidence="6">
    <location>
        <begin position="185"/>
        <end position="207"/>
    </location>
</feature>
<feature type="transmembrane region" description="Helical" evidence="6">
    <location>
        <begin position="305"/>
        <end position="327"/>
    </location>
</feature>
<sequence length="435" mass="47244">MHKEILHRAWPIILSGLSVPLLGAVDTAVIGHLPEASYLGAVAIGAMIMSFLYWGFGFLRMGTTGFVAQAAGANDGQEIRTVLAQSLLLGLLISLTIIVLQVPILKLALNLVSSNMQVEQGASTYFNYRVWGAPAVLFNYTLLGFFIGLGNTRAVLFTQIFMNVVNIALDLVFVIWLGLDIQGVALASVIAEYSAVFVGFVLVVKELRRIGGAWIKSSILSVTKAVKLLKVNLDIFIRTILLIFSFAYFTAEAAKIGEEALAATAVLMNFMHFLAFGLDGFAHAAEGLVGAAIGARKESRLKQVVLVSSFWACCVALLYSLIYGIFGVSVVNLLTNIEDVRTVAYTYLPWLVLMPLVSVWAYQLDGIFVGAMQSKEMRNGMILSALAYFIAVHFLGEIWGMHGLWAALAIFMAMRGITLGIAYPRVKRAALTSIV</sequence>
<feature type="transmembrane region" description="Helical" evidence="6">
    <location>
        <begin position="270"/>
        <end position="293"/>
    </location>
</feature>
<comment type="similarity">
    <text evidence="2">Belongs to the multi antimicrobial extrusion (MATE) (TC 2.A.66.1) family.</text>
</comment>
<comment type="caution">
    <text evidence="7">The sequence shown here is derived from an EMBL/GenBank/DDBJ whole genome shotgun (WGS) entry which is preliminary data.</text>
</comment>
<keyword evidence="4 6" id="KW-1133">Transmembrane helix</keyword>
<dbReference type="Proteomes" id="UP000218767">
    <property type="component" value="Unassembled WGS sequence"/>
</dbReference>